<gene>
    <name evidence="1" type="ORF">FQV27_12755</name>
</gene>
<proteinExistence type="predicted"/>
<accession>A0A5C6S353</accession>
<dbReference type="EMBL" id="VOPL01000005">
    <property type="protein sequence ID" value="TXB68052.1"/>
    <property type="molecule type" value="Genomic_DNA"/>
</dbReference>
<sequence>MSAALRLEDFAAPPRPRQPVFSESELRDEYQRGFACGADACRDAELTALNDALSAATARIAVEDQIRNCAIEEVLQAIRPVLQAIVAKLAERYDDVLAQAIADELDRLCKSGTRPACQIAAEGPLFGLLEEKIAELGLRGITLRPGAQTEITFDGGRISFGHADLPVSIAELLGDLSPFKER</sequence>
<protein>
    <recommendedName>
        <fullName evidence="3">Flagellar assembly protein FliH/Type III secretion system HrpE domain-containing protein</fullName>
    </recommendedName>
</protein>
<keyword evidence="2" id="KW-1185">Reference proteome</keyword>
<dbReference type="Proteomes" id="UP000321562">
    <property type="component" value="Unassembled WGS sequence"/>
</dbReference>
<name>A0A5C6S353_9RHOB</name>
<organism evidence="1 2">
    <name type="scientific">Paracoccus aurantiacus</name>
    <dbReference type="NCBI Taxonomy" id="2599412"/>
    <lineage>
        <taxon>Bacteria</taxon>
        <taxon>Pseudomonadati</taxon>
        <taxon>Pseudomonadota</taxon>
        <taxon>Alphaproteobacteria</taxon>
        <taxon>Rhodobacterales</taxon>
        <taxon>Paracoccaceae</taxon>
        <taxon>Paracoccus</taxon>
    </lineage>
</organism>
<dbReference type="RefSeq" id="WP_147099104.1">
    <property type="nucleotide sequence ID" value="NZ_JBHUFH010000003.1"/>
</dbReference>
<evidence type="ECO:0000313" key="1">
    <source>
        <dbReference type="EMBL" id="TXB68052.1"/>
    </source>
</evidence>
<comment type="caution">
    <text evidence="1">The sequence shown here is derived from an EMBL/GenBank/DDBJ whole genome shotgun (WGS) entry which is preliminary data.</text>
</comment>
<evidence type="ECO:0008006" key="3">
    <source>
        <dbReference type="Google" id="ProtNLM"/>
    </source>
</evidence>
<reference evidence="1 2" key="1">
    <citation type="submission" date="2019-08" db="EMBL/GenBank/DDBJ databases">
        <authorList>
            <person name="Ye J."/>
        </authorList>
    </citation>
    <scope>NUCLEOTIDE SEQUENCE [LARGE SCALE GENOMIC DNA]</scope>
    <source>
        <strain evidence="1 2">TK008</strain>
    </source>
</reference>
<dbReference type="OrthoDB" id="7775757at2"/>
<dbReference type="AlphaFoldDB" id="A0A5C6S353"/>
<evidence type="ECO:0000313" key="2">
    <source>
        <dbReference type="Proteomes" id="UP000321562"/>
    </source>
</evidence>